<protein>
    <submittedName>
        <fullName evidence="3">Glycosyltransferase involved in cell wall bisynthesis</fullName>
    </submittedName>
</protein>
<evidence type="ECO:0000259" key="2">
    <source>
        <dbReference type="Pfam" id="PF13439"/>
    </source>
</evidence>
<dbReference type="Pfam" id="PF13692">
    <property type="entry name" value="Glyco_trans_1_4"/>
    <property type="match status" value="1"/>
</dbReference>
<dbReference type="PANTHER" id="PTHR46401">
    <property type="entry name" value="GLYCOSYLTRANSFERASE WBBK-RELATED"/>
    <property type="match status" value="1"/>
</dbReference>
<reference evidence="3 4" key="1">
    <citation type="submission" date="2016-11" db="EMBL/GenBank/DDBJ databases">
        <authorList>
            <person name="Jaros S."/>
            <person name="Januszkiewicz K."/>
            <person name="Wedrychowicz H."/>
        </authorList>
    </citation>
    <scope>NUCLEOTIDE SEQUENCE [LARGE SCALE GENOMIC DNA]</scope>
    <source>
        <strain evidence="3 4">DSM 27063</strain>
    </source>
</reference>
<sequence>MKKVLIITYYWPPSGGGGVMRWLKMSKYLPGLGWKPVIFTPENPDASVVDESLTAEIHPETEILKTPIWEPYEVFRKLTGKKKGEKFKAGYISEASSGNWKSKLSVFIRGNFLIPDPRKFWIKPSVKFLTNYLKENPVDLIISTGPPHSMHLIALGLKEKFAIPWIADFRDPWTDIDFYNKLRLTKWGDKKHRKLELKVLQKADHVVTVSPNCAKDLSKIHGKKVEIIHNGFDPEDFEGISFSPDNSFSISHFGAFNRDRNPKVLWKVLGKLAEENRTFKEKLRIRLIGQTDDSVIQEIENNGLKENLVQTEHLPHKKGLEELAKSQVLLLPINDAPNARGILPGKMYEYMAMKRPILAIGPTDADFVNILNETKTGIAFDFNDAVGIRKTLENYFNLFIEGELQVESSAFEKFSRKNLAQKFIDLSGK</sequence>
<dbReference type="Pfam" id="PF13439">
    <property type="entry name" value="Glyco_transf_4"/>
    <property type="match status" value="1"/>
</dbReference>
<dbReference type="Proteomes" id="UP000184050">
    <property type="component" value="Unassembled WGS sequence"/>
</dbReference>
<dbReference type="OrthoDB" id="9794575at2"/>
<evidence type="ECO:0000313" key="3">
    <source>
        <dbReference type="EMBL" id="SHI37162.1"/>
    </source>
</evidence>
<dbReference type="GO" id="GO:0009103">
    <property type="term" value="P:lipopolysaccharide biosynthetic process"/>
    <property type="evidence" value="ECO:0007669"/>
    <property type="project" value="TreeGrafter"/>
</dbReference>
<dbReference type="CDD" id="cd03794">
    <property type="entry name" value="GT4_WbuB-like"/>
    <property type="match status" value="1"/>
</dbReference>
<gene>
    <name evidence="3" type="ORF">SAMN05444280_101243</name>
</gene>
<dbReference type="AlphaFoldDB" id="A0A1M6AL21"/>
<dbReference type="InterPro" id="IPR028098">
    <property type="entry name" value="Glyco_trans_4-like_N"/>
</dbReference>
<feature type="domain" description="Glycosyltransferase subfamily 4-like N-terminal" evidence="2">
    <location>
        <begin position="111"/>
        <end position="235"/>
    </location>
</feature>
<accession>A0A1M6AL21</accession>
<dbReference type="STRING" id="1168035.SAMN05444280_101243"/>
<proteinExistence type="predicted"/>
<dbReference type="RefSeq" id="WP_073164305.1">
    <property type="nucleotide sequence ID" value="NZ_FQZE01000001.1"/>
</dbReference>
<evidence type="ECO:0000313" key="4">
    <source>
        <dbReference type="Proteomes" id="UP000184050"/>
    </source>
</evidence>
<dbReference type="EMBL" id="FQZE01000001">
    <property type="protein sequence ID" value="SHI37162.1"/>
    <property type="molecule type" value="Genomic_DNA"/>
</dbReference>
<keyword evidence="1 3" id="KW-0808">Transferase</keyword>
<dbReference type="Gene3D" id="3.40.50.2000">
    <property type="entry name" value="Glycogen Phosphorylase B"/>
    <property type="match status" value="2"/>
</dbReference>
<dbReference type="PANTHER" id="PTHR46401:SF2">
    <property type="entry name" value="GLYCOSYLTRANSFERASE WBBK-RELATED"/>
    <property type="match status" value="1"/>
</dbReference>
<dbReference type="SUPFAM" id="SSF53756">
    <property type="entry name" value="UDP-Glycosyltransferase/glycogen phosphorylase"/>
    <property type="match status" value="1"/>
</dbReference>
<dbReference type="GO" id="GO:0016757">
    <property type="term" value="F:glycosyltransferase activity"/>
    <property type="evidence" value="ECO:0007669"/>
    <property type="project" value="TreeGrafter"/>
</dbReference>
<name>A0A1M6AL21_9BACT</name>
<keyword evidence="4" id="KW-1185">Reference proteome</keyword>
<evidence type="ECO:0000256" key="1">
    <source>
        <dbReference type="ARBA" id="ARBA00022679"/>
    </source>
</evidence>
<organism evidence="3 4">
    <name type="scientific">Tangfeifania diversioriginum</name>
    <dbReference type="NCBI Taxonomy" id="1168035"/>
    <lineage>
        <taxon>Bacteria</taxon>
        <taxon>Pseudomonadati</taxon>
        <taxon>Bacteroidota</taxon>
        <taxon>Bacteroidia</taxon>
        <taxon>Marinilabiliales</taxon>
        <taxon>Prolixibacteraceae</taxon>
        <taxon>Tangfeifania</taxon>
    </lineage>
</organism>